<protein>
    <recommendedName>
        <fullName evidence="5">Adenine DNA glycosylase</fullName>
        <ecNumber evidence="4">3.2.2.31</ecNumber>
    </recommendedName>
</protein>
<evidence type="ECO:0000256" key="8">
    <source>
        <dbReference type="ARBA" id="ARBA00022763"/>
    </source>
</evidence>
<feature type="domain" description="HhH-GPD" evidence="14">
    <location>
        <begin position="40"/>
        <end position="190"/>
    </location>
</feature>
<keyword evidence="12" id="KW-0234">DNA repair</keyword>
<evidence type="ECO:0000313" key="15">
    <source>
        <dbReference type="EMBL" id="GAA2009929.1"/>
    </source>
</evidence>
<dbReference type="Gene3D" id="1.10.1670.10">
    <property type="entry name" value="Helix-hairpin-Helix base-excision DNA repair enzymes (C-terminal)"/>
    <property type="match status" value="1"/>
</dbReference>
<evidence type="ECO:0000256" key="2">
    <source>
        <dbReference type="ARBA" id="ARBA00001966"/>
    </source>
</evidence>
<comment type="catalytic activity">
    <reaction evidence="1">
        <text>Hydrolyzes free adenine bases from 7,8-dihydro-8-oxoguanine:adenine mismatched double-stranded DNA, leaving an apurinic site.</text>
        <dbReference type="EC" id="3.2.2.31"/>
    </reaction>
</comment>
<name>A0ABP5EZ00_9MICO</name>
<dbReference type="SMART" id="SM00525">
    <property type="entry name" value="FES"/>
    <property type="match status" value="1"/>
</dbReference>
<dbReference type="Gene3D" id="1.10.340.30">
    <property type="entry name" value="Hypothetical protein, domain 2"/>
    <property type="match status" value="1"/>
</dbReference>
<dbReference type="SMART" id="SM00478">
    <property type="entry name" value="ENDO3c"/>
    <property type="match status" value="1"/>
</dbReference>
<comment type="cofactor">
    <cofactor evidence="2">
        <name>[4Fe-4S] cluster</name>
        <dbReference type="ChEBI" id="CHEBI:49883"/>
    </cofactor>
</comment>
<keyword evidence="13" id="KW-0326">Glycosidase</keyword>
<sequence>MPVASAVHPRVLEWFADNARDLPWRTPGTSAWGVLVSEVMSQQTPMSRVAPKWEAWMATWPTPADLAAAPTSEVLIAWDSLGYPRRALRLQECARAITERHDGVVPSTEEELLALPGIGSYTAAAVASFAHRNRATVLDVNIRRVLSRVFAGVEHPMAALSKKETAWAAGLVPTHDHVEWNAGVMELGALVCTSRSPRCAECPLQDLCVWNLAGRPAAPERKPRTQSWAGTDRQLRGAIMKVLRTATTAGLPTRLLTASALDLTTTDEETLAGLPAPVVAAVERVRDLGTADRIDRLVTDLVSDGLAVLEDGRLRLP</sequence>
<dbReference type="InterPro" id="IPR011257">
    <property type="entry name" value="DNA_glycosylase"/>
</dbReference>
<dbReference type="PROSITE" id="PS01155">
    <property type="entry name" value="ENDONUCLEASE_III_2"/>
    <property type="match status" value="1"/>
</dbReference>
<keyword evidence="7" id="KW-0479">Metal-binding</keyword>
<evidence type="ECO:0000256" key="6">
    <source>
        <dbReference type="ARBA" id="ARBA00022485"/>
    </source>
</evidence>
<dbReference type="RefSeq" id="WP_344309501.1">
    <property type="nucleotide sequence ID" value="NZ_BAAANO010000020.1"/>
</dbReference>
<dbReference type="PANTHER" id="PTHR42944:SF1">
    <property type="entry name" value="ADENINE DNA GLYCOSYLASE"/>
    <property type="match status" value="1"/>
</dbReference>
<evidence type="ECO:0000256" key="7">
    <source>
        <dbReference type="ARBA" id="ARBA00022723"/>
    </source>
</evidence>
<keyword evidence="16" id="KW-1185">Reference proteome</keyword>
<dbReference type="EMBL" id="BAAANO010000020">
    <property type="protein sequence ID" value="GAA2009929.1"/>
    <property type="molecule type" value="Genomic_DNA"/>
</dbReference>
<proteinExistence type="inferred from homology"/>
<evidence type="ECO:0000256" key="11">
    <source>
        <dbReference type="ARBA" id="ARBA00023014"/>
    </source>
</evidence>
<evidence type="ECO:0000259" key="14">
    <source>
        <dbReference type="SMART" id="SM00478"/>
    </source>
</evidence>
<dbReference type="SUPFAM" id="SSF48150">
    <property type="entry name" value="DNA-glycosylase"/>
    <property type="match status" value="1"/>
</dbReference>
<evidence type="ECO:0000256" key="4">
    <source>
        <dbReference type="ARBA" id="ARBA00012045"/>
    </source>
</evidence>
<comment type="similarity">
    <text evidence="3">Belongs to the Nth/MutY family.</text>
</comment>
<dbReference type="InterPro" id="IPR003651">
    <property type="entry name" value="Endonuclease3_FeS-loop_motif"/>
</dbReference>
<dbReference type="CDD" id="cd00056">
    <property type="entry name" value="ENDO3c"/>
    <property type="match status" value="1"/>
</dbReference>
<keyword evidence="9" id="KW-0378">Hydrolase</keyword>
<organism evidence="15 16">
    <name type="scientific">Brevibacterium samyangense</name>
    <dbReference type="NCBI Taxonomy" id="366888"/>
    <lineage>
        <taxon>Bacteria</taxon>
        <taxon>Bacillati</taxon>
        <taxon>Actinomycetota</taxon>
        <taxon>Actinomycetes</taxon>
        <taxon>Micrococcales</taxon>
        <taxon>Brevibacteriaceae</taxon>
        <taxon>Brevibacterium</taxon>
    </lineage>
</organism>
<evidence type="ECO:0000256" key="13">
    <source>
        <dbReference type="ARBA" id="ARBA00023295"/>
    </source>
</evidence>
<dbReference type="Pfam" id="PF00730">
    <property type="entry name" value="HhH-GPD"/>
    <property type="match status" value="1"/>
</dbReference>
<evidence type="ECO:0000256" key="10">
    <source>
        <dbReference type="ARBA" id="ARBA00023004"/>
    </source>
</evidence>
<accession>A0ABP5EZ00</accession>
<keyword evidence="6" id="KW-0004">4Fe-4S</keyword>
<reference evidence="16" key="1">
    <citation type="journal article" date="2019" name="Int. J. Syst. Evol. Microbiol.">
        <title>The Global Catalogue of Microorganisms (GCM) 10K type strain sequencing project: providing services to taxonomists for standard genome sequencing and annotation.</title>
        <authorList>
            <consortium name="The Broad Institute Genomics Platform"/>
            <consortium name="The Broad Institute Genome Sequencing Center for Infectious Disease"/>
            <person name="Wu L."/>
            <person name="Ma J."/>
        </authorList>
    </citation>
    <scope>NUCLEOTIDE SEQUENCE [LARGE SCALE GENOMIC DNA]</scope>
    <source>
        <strain evidence="16">JCM 14546</strain>
    </source>
</reference>
<dbReference type="Pfam" id="PF00633">
    <property type="entry name" value="HHH"/>
    <property type="match status" value="1"/>
</dbReference>
<evidence type="ECO:0000256" key="5">
    <source>
        <dbReference type="ARBA" id="ARBA00022023"/>
    </source>
</evidence>
<dbReference type="InterPro" id="IPR003265">
    <property type="entry name" value="HhH-GPD_domain"/>
</dbReference>
<evidence type="ECO:0000256" key="3">
    <source>
        <dbReference type="ARBA" id="ARBA00008343"/>
    </source>
</evidence>
<evidence type="ECO:0000256" key="12">
    <source>
        <dbReference type="ARBA" id="ARBA00023204"/>
    </source>
</evidence>
<dbReference type="InterPro" id="IPR004036">
    <property type="entry name" value="Endonuclease-III-like_CS2"/>
</dbReference>
<evidence type="ECO:0000313" key="16">
    <source>
        <dbReference type="Proteomes" id="UP001500755"/>
    </source>
</evidence>
<keyword evidence="10" id="KW-0408">Iron</keyword>
<dbReference type="Pfam" id="PF10576">
    <property type="entry name" value="EndIII_4Fe-2S"/>
    <property type="match status" value="1"/>
</dbReference>
<dbReference type="InterPro" id="IPR044298">
    <property type="entry name" value="MIG/MutY"/>
</dbReference>
<dbReference type="EC" id="3.2.2.31" evidence="4"/>
<dbReference type="Proteomes" id="UP001500755">
    <property type="component" value="Unassembled WGS sequence"/>
</dbReference>
<dbReference type="PROSITE" id="PS00764">
    <property type="entry name" value="ENDONUCLEASE_III_1"/>
    <property type="match status" value="1"/>
</dbReference>
<gene>
    <name evidence="15" type="ORF">GCM10009755_21070</name>
</gene>
<keyword evidence="8" id="KW-0227">DNA damage</keyword>
<keyword evidence="11" id="KW-0411">Iron-sulfur</keyword>
<comment type="caution">
    <text evidence="15">The sequence shown here is derived from an EMBL/GenBank/DDBJ whole genome shotgun (WGS) entry which is preliminary data.</text>
</comment>
<dbReference type="PANTHER" id="PTHR42944">
    <property type="entry name" value="ADENINE DNA GLYCOSYLASE"/>
    <property type="match status" value="1"/>
</dbReference>
<dbReference type="InterPro" id="IPR004035">
    <property type="entry name" value="Endouclease-III_FeS-bd_BS"/>
</dbReference>
<dbReference type="InterPro" id="IPR000445">
    <property type="entry name" value="HhH_motif"/>
</dbReference>
<evidence type="ECO:0000256" key="1">
    <source>
        <dbReference type="ARBA" id="ARBA00000843"/>
    </source>
</evidence>
<evidence type="ECO:0000256" key="9">
    <source>
        <dbReference type="ARBA" id="ARBA00022801"/>
    </source>
</evidence>
<dbReference type="InterPro" id="IPR023170">
    <property type="entry name" value="HhH_base_excis_C"/>
</dbReference>